<sequence>MLQRPRHAIHEQQQHQHHQIASTAFHISRPSLPISTIISSPPLHHTSIILDEDSFHVSRIMLQNENFQENDKKDETVADSASKKVDSDSEEEEQDTHQKEKGVSNKKKKV</sequence>
<accession>A0ACC0IFG9</accession>
<comment type="caution">
    <text evidence="1">The sequence shown here is derived from an EMBL/GenBank/DDBJ whole genome shotgun (WGS) entry which is preliminary data.</text>
</comment>
<evidence type="ECO:0000313" key="2">
    <source>
        <dbReference type="Proteomes" id="UP001060215"/>
    </source>
</evidence>
<dbReference type="Proteomes" id="UP001060215">
    <property type="component" value="Chromosome 3"/>
</dbReference>
<dbReference type="EMBL" id="CM045760">
    <property type="protein sequence ID" value="KAI8024647.1"/>
    <property type="molecule type" value="Genomic_DNA"/>
</dbReference>
<organism evidence="1 2">
    <name type="scientific">Camellia lanceoleosa</name>
    <dbReference type="NCBI Taxonomy" id="1840588"/>
    <lineage>
        <taxon>Eukaryota</taxon>
        <taxon>Viridiplantae</taxon>
        <taxon>Streptophyta</taxon>
        <taxon>Embryophyta</taxon>
        <taxon>Tracheophyta</taxon>
        <taxon>Spermatophyta</taxon>
        <taxon>Magnoliopsida</taxon>
        <taxon>eudicotyledons</taxon>
        <taxon>Gunneridae</taxon>
        <taxon>Pentapetalae</taxon>
        <taxon>asterids</taxon>
        <taxon>Ericales</taxon>
        <taxon>Theaceae</taxon>
        <taxon>Camellia</taxon>
    </lineage>
</organism>
<reference evidence="1 2" key="1">
    <citation type="journal article" date="2022" name="Plant J.">
        <title>Chromosome-level genome of Camellia lanceoleosa provides a valuable resource for understanding genome evolution and self-incompatibility.</title>
        <authorList>
            <person name="Gong W."/>
            <person name="Xiao S."/>
            <person name="Wang L."/>
            <person name="Liao Z."/>
            <person name="Chang Y."/>
            <person name="Mo W."/>
            <person name="Hu G."/>
            <person name="Li W."/>
            <person name="Zhao G."/>
            <person name="Zhu H."/>
            <person name="Hu X."/>
            <person name="Ji K."/>
            <person name="Xiang X."/>
            <person name="Song Q."/>
            <person name="Yuan D."/>
            <person name="Jin S."/>
            <person name="Zhang L."/>
        </authorList>
    </citation>
    <scope>NUCLEOTIDE SEQUENCE [LARGE SCALE GENOMIC DNA]</scope>
    <source>
        <strain evidence="1">SQ_2022a</strain>
    </source>
</reference>
<protein>
    <submittedName>
        <fullName evidence="1">NAC domain-containing protein 75</fullName>
    </submittedName>
</protein>
<keyword evidence="2" id="KW-1185">Reference proteome</keyword>
<name>A0ACC0IFG9_9ERIC</name>
<evidence type="ECO:0000313" key="1">
    <source>
        <dbReference type="EMBL" id="KAI8024647.1"/>
    </source>
</evidence>
<proteinExistence type="predicted"/>
<gene>
    <name evidence="1" type="ORF">LOK49_LG02G00126</name>
</gene>